<dbReference type="InterPro" id="IPR011989">
    <property type="entry name" value="ARM-like"/>
</dbReference>
<dbReference type="EMBL" id="BEHT01000074">
    <property type="protein sequence ID" value="GBD00291.1"/>
    <property type="molecule type" value="Genomic_DNA"/>
</dbReference>
<name>A0A2H5XGI9_9BACT</name>
<dbReference type="Proteomes" id="UP000236173">
    <property type="component" value="Unassembled WGS sequence"/>
</dbReference>
<reference evidence="2" key="1">
    <citation type="submission" date="2017-09" db="EMBL/GenBank/DDBJ databases">
        <title>Metaegenomics of thermophilic ammonia-oxidizing enrichment culture.</title>
        <authorList>
            <person name="Kato S."/>
            <person name="Suzuki K."/>
        </authorList>
    </citation>
    <scope>NUCLEOTIDE SEQUENCE [LARGE SCALE GENOMIC DNA]</scope>
</reference>
<gene>
    <name evidence="1" type="ORF">HRbin17_02831</name>
</gene>
<evidence type="ECO:0000313" key="2">
    <source>
        <dbReference type="Proteomes" id="UP000236173"/>
    </source>
</evidence>
<comment type="caution">
    <text evidence="1">The sequence shown here is derived from an EMBL/GenBank/DDBJ whole genome shotgun (WGS) entry which is preliminary data.</text>
</comment>
<dbReference type="Gene3D" id="1.25.10.10">
    <property type="entry name" value="Leucine-rich Repeat Variant"/>
    <property type="match status" value="1"/>
</dbReference>
<accession>A0A2H5XGI9</accession>
<sequence length="885" mass="99012">MGNSWAWLTDGSPQEFHDGWCALINGGLWEVGKQALQGDPHAVVALSALAEATVRCADAFRDRLRWWLGRYAAAAELTETLMERLRSFTAQCLQNAPSLTIYLQPPLSHVTLQGVGVQGNSGYIVRVVLERWATDRTDQDKSLLPHPAVWLLPQDADFQDGLASVQAWWQNTPLPSAHITWRIARLDQQPSLALKGNSLSALLAVGLWLLLDNAPVDPSITVSAAVRPDGQLLPVSSVEEKAQQRHRADPPLRHLLIAAAQQVSGLEHCPPDFLQRVHTVAEAREFFLVHAQPFQTVRDHTHRRVAYLRFFDRTISWDAYEEPTVRVSESGERAELWAWFNTRLRSGQRVQCLLTAPSGMGKTTALRFCAYRLCTDPALRSLVPIVLDATQWSALFFNTPLKALPAILEHLYRPLVDPAPDYDHWRAWLLQGRVVLLVDQAEQVAHLWDFRDHLRSVLREFDRLHLLIAVRSEWLSWFSDLNLPLVQLEPLSEQKAQSLCTRFAAALGLSSPPSLPSLGGCPLLLIAALCQSPLTAFGQGQLMVQLAEWLLSRCGDLPLPDARVLRVLAEVTFALPDKAAWRDREFYEALQKVTGATPTADALWVALKRCPLLSFHAESVAFSHTLLAETLRALALASRCTDGTLPPSVQQYLTPLRALLLASLLPRHTAPAFWAWLQRKMESDPKGWAEAVAQCLNERTDYPHQTVNLLLSRWFEAFQKGVNERDGWDKAIKALPPNVVNNFVFPDAQQKLTSRSLSDRKSAAHLLALVAHTVKIPSALVELLADAFMDEYGFTFLGALKTLFAHPLQHEPLCHFVSTVTKCLDSESVLQRRRAIRAIDQLSEASVLTDALKAEITDRLEELVRSDLDPKVRSMAQKTLSRLLT</sequence>
<evidence type="ECO:0000313" key="1">
    <source>
        <dbReference type="EMBL" id="GBD00291.1"/>
    </source>
</evidence>
<organism evidence="1 2">
    <name type="scientific">Candidatus Fervidibacter japonicus</name>
    <dbReference type="NCBI Taxonomy" id="2035412"/>
    <lineage>
        <taxon>Bacteria</taxon>
        <taxon>Candidatus Fervidibacterota</taxon>
        <taxon>Candidatus Fervidibacter</taxon>
    </lineage>
</organism>
<dbReference type="InterPro" id="IPR016024">
    <property type="entry name" value="ARM-type_fold"/>
</dbReference>
<dbReference type="SUPFAM" id="SSF52540">
    <property type="entry name" value="P-loop containing nucleoside triphosphate hydrolases"/>
    <property type="match status" value="1"/>
</dbReference>
<dbReference type="SUPFAM" id="SSF48371">
    <property type="entry name" value="ARM repeat"/>
    <property type="match status" value="1"/>
</dbReference>
<dbReference type="InterPro" id="IPR027417">
    <property type="entry name" value="P-loop_NTPase"/>
</dbReference>
<dbReference type="AlphaFoldDB" id="A0A2H5XGI9"/>
<proteinExistence type="predicted"/>
<evidence type="ECO:0008006" key="3">
    <source>
        <dbReference type="Google" id="ProtNLM"/>
    </source>
</evidence>
<protein>
    <recommendedName>
        <fullName evidence="3">NACHT domain-containing protein</fullName>
    </recommendedName>
</protein>